<comment type="caution">
    <text evidence="2">The sequence shown here is derived from an EMBL/GenBank/DDBJ whole genome shotgun (WGS) entry which is preliminary data.</text>
</comment>
<proteinExistence type="predicted"/>
<dbReference type="EMBL" id="BKCP01008292">
    <property type="protein sequence ID" value="GER48720.1"/>
    <property type="molecule type" value="Genomic_DNA"/>
</dbReference>
<organism evidence="2 3">
    <name type="scientific">Striga asiatica</name>
    <name type="common">Asiatic witchweed</name>
    <name type="synonym">Buchnera asiatica</name>
    <dbReference type="NCBI Taxonomy" id="4170"/>
    <lineage>
        <taxon>Eukaryota</taxon>
        <taxon>Viridiplantae</taxon>
        <taxon>Streptophyta</taxon>
        <taxon>Embryophyta</taxon>
        <taxon>Tracheophyta</taxon>
        <taxon>Spermatophyta</taxon>
        <taxon>Magnoliopsida</taxon>
        <taxon>eudicotyledons</taxon>
        <taxon>Gunneridae</taxon>
        <taxon>Pentapetalae</taxon>
        <taxon>asterids</taxon>
        <taxon>lamiids</taxon>
        <taxon>Lamiales</taxon>
        <taxon>Orobanchaceae</taxon>
        <taxon>Buchnereae</taxon>
        <taxon>Striga</taxon>
    </lineage>
</organism>
<feature type="compositionally biased region" description="Basic residues" evidence="1">
    <location>
        <begin position="101"/>
        <end position="111"/>
    </location>
</feature>
<gene>
    <name evidence="2" type="ORF">STAS_25889</name>
</gene>
<evidence type="ECO:0000313" key="3">
    <source>
        <dbReference type="Proteomes" id="UP000325081"/>
    </source>
</evidence>
<reference evidence="3" key="1">
    <citation type="journal article" date="2019" name="Curr. Biol.">
        <title>Genome Sequence of Striga asiatica Provides Insight into the Evolution of Plant Parasitism.</title>
        <authorList>
            <person name="Yoshida S."/>
            <person name="Kim S."/>
            <person name="Wafula E.K."/>
            <person name="Tanskanen J."/>
            <person name="Kim Y.M."/>
            <person name="Honaas L."/>
            <person name="Yang Z."/>
            <person name="Spallek T."/>
            <person name="Conn C.E."/>
            <person name="Ichihashi Y."/>
            <person name="Cheong K."/>
            <person name="Cui S."/>
            <person name="Der J.P."/>
            <person name="Gundlach H."/>
            <person name="Jiao Y."/>
            <person name="Hori C."/>
            <person name="Ishida J.K."/>
            <person name="Kasahara H."/>
            <person name="Kiba T."/>
            <person name="Kim M.S."/>
            <person name="Koo N."/>
            <person name="Laohavisit A."/>
            <person name="Lee Y.H."/>
            <person name="Lumba S."/>
            <person name="McCourt P."/>
            <person name="Mortimer J.C."/>
            <person name="Mutuku J.M."/>
            <person name="Nomura T."/>
            <person name="Sasaki-Sekimoto Y."/>
            <person name="Seto Y."/>
            <person name="Wang Y."/>
            <person name="Wakatake T."/>
            <person name="Sakakibara H."/>
            <person name="Demura T."/>
            <person name="Yamaguchi S."/>
            <person name="Yoneyama K."/>
            <person name="Manabe R.I."/>
            <person name="Nelson D.C."/>
            <person name="Schulman A.H."/>
            <person name="Timko M.P."/>
            <person name="dePamphilis C.W."/>
            <person name="Choi D."/>
            <person name="Shirasu K."/>
        </authorList>
    </citation>
    <scope>NUCLEOTIDE SEQUENCE [LARGE SCALE GENOMIC DNA]</scope>
    <source>
        <strain evidence="3">cv. UVA1</strain>
    </source>
</reference>
<dbReference type="OrthoDB" id="1919622at2759"/>
<name>A0A5A7QU29_STRAF</name>
<protein>
    <submittedName>
        <fullName evidence="2">2-dehydropantoate 2-reductase</fullName>
    </submittedName>
</protein>
<sequence length="155" mass="17794">MAKRAWSWAPTSSRTISTILKALASSSCPRLILRKMARLGPSISCWSQFLANVPCGRACPGQWVSRVVPGARNTGGLRLLSNYRIGYEEERAREEPNVQGGRRRRGKRSRGRMTYSKSRWRSLEWFDGNYPTHGQEFAVYNMEEMEVRMEDYVVS</sequence>
<accession>A0A5A7QU29</accession>
<dbReference type="AlphaFoldDB" id="A0A5A7QU29"/>
<keyword evidence="3" id="KW-1185">Reference proteome</keyword>
<feature type="region of interest" description="Disordered" evidence="1">
    <location>
        <begin position="92"/>
        <end position="111"/>
    </location>
</feature>
<evidence type="ECO:0000313" key="2">
    <source>
        <dbReference type="EMBL" id="GER48720.1"/>
    </source>
</evidence>
<dbReference type="Proteomes" id="UP000325081">
    <property type="component" value="Unassembled WGS sequence"/>
</dbReference>
<evidence type="ECO:0000256" key="1">
    <source>
        <dbReference type="SAM" id="MobiDB-lite"/>
    </source>
</evidence>